<keyword evidence="2" id="KW-1185">Reference proteome</keyword>
<reference evidence="1 2" key="1">
    <citation type="journal article" date="2018" name="Elife">
        <title>Firefly genomes illuminate parallel origins of bioluminescence in beetles.</title>
        <authorList>
            <person name="Fallon T.R."/>
            <person name="Lower S.E."/>
            <person name="Chang C.H."/>
            <person name="Bessho-Uehara M."/>
            <person name="Martin G.J."/>
            <person name="Bewick A.J."/>
            <person name="Behringer M."/>
            <person name="Debat H.J."/>
            <person name="Wong I."/>
            <person name="Day J.C."/>
            <person name="Suvorov A."/>
            <person name="Silva C.J."/>
            <person name="Stanger-Hall K.F."/>
            <person name="Hall D.W."/>
            <person name="Schmitz R.J."/>
            <person name="Nelson D.R."/>
            <person name="Lewis S.M."/>
            <person name="Shigenobu S."/>
            <person name="Bybee S.M."/>
            <person name="Larracuente A.M."/>
            <person name="Oba Y."/>
            <person name="Weng J.K."/>
        </authorList>
    </citation>
    <scope>NUCLEOTIDE SEQUENCE [LARGE SCALE GENOMIC DNA]</scope>
    <source>
        <strain evidence="1">1611_PpyrPB1</strain>
        <tissue evidence="1">Whole body</tissue>
    </source>
</reference>
<proteinExistence type="predicted"/>
<dbReference type="EMBL" id="VVIM01000007">
    <property type="protein sequence ID" value="KAB0795744.1"/>
    <property type="molecule type" value="Genomic_DNA"/>
</dbReference>
<name>A0A5N4AEL4_PHOPY</name>
<gene>
    <name evidence="1" type="ORF">PPYR_09805</name>
</gene>
<evidence type="ECO:0000313" key="1">
    <source>
        <dbReference type="EMBL" id="KAB0795744.1"/>
    </source>
</evidence>
<dbReference type="Proteomes" id="UP000327044">
    <property type="component" value="Unassembled WGS sequence"/>
</dbReference>
<organism evidence="1 2">
    <name type="scientific">Photinus pyralis</name>
    <name type="common">Common eastern firefly</name>
    <name type="synonym">Lampyris pyralis</name>
    <dbReference type="NCBI Taxonomy" id="7054"/>
    <lineage>
        <taxon>Eukaryota</taxon>
        <taxon>Metazoa</taxon>
        <taxon>Ecdysozoa</taxon>
        <taxon>Arthropoda</taxon>
        <taxon>Hexapoda</taxon>
        <taxon>Insecta</taxon>
        <taxon>Pterygota</taxon>
        <taxon>Neoptera</taxon>
        <taxon>Endopterygota</taxon>
        <taxon>Coleoptera</taxon>
        <taxon>Polyphaga</taxon>
        <taxon>Elateriformia</taxon>
        <taxon>Elateroidea</taxon>
        <taxon>Lampyridae</taxon>
        <taxon>Lampyrinae</taxon>
        <taxon>Photinus</taxon>
    </lineage>
</organism>
<accession>A0A5N4AEL4</accession>
<protein>
    <submittedName>
        <fullName evidence="1">Uncharacterized protein</fullName>
    </submittedName>
</protein>
<dbReference type="AlphaFoldDB" id="A0A5N4AEL4"/>
<comment type="caution">
    <text evidence="1">The sequence shown here is derived from an EMBL/GenBank/DDBJ whole genome shotgun (WGS) entry which is preliminary data.</text>
</comment>
<sequence length="122" mass="14468">MHLHLHGPLLRLPVAYTKYVQVEGICIMHVNLKTHHPKYHAIKNELLLSHLWNFCLQQLIVDRPLYESQQKIYGKTKLNIFKGDFYKAGRGLNWIKTYFKGHSNVLKNITHWWRAPENLTPL</sequence>
<dbReference type="InParanoid" id="A0A5N4AEL4"/>
<evidence type="ECO:0000313" key="2">
    <source>
        <dbReference type="Proteomes" id="UP000327044"/>
    </source>
</evidence>